<dbReference type="PRINTS" id="PR01301">
    <property type="entry name" value="RGSPROTEIN"/>
</dbReference>
<dbReference type="InterPro" id="IPR044926">
    <property type="entry name" value="RGS_subdomain_2"/>
</dbReference>
<dbReference type="SMART" id="SM00315">
    <property type="entry name" value="RGS"/>
    <property type="match status" value="1"/>
</dbReference>
<evidence type="ECO:0000313" key="1">
    <source>
        <dbReference type="EMBL" id="CAD7227407.1"/>
    </source>
</evidence>
<dbReference type="FunFam" id="1.10.167.10:FF:000001">
    <property type="entry name" value="Putative regulator of g-protein signaling 12"/>
    <property type="match status" value="1"/>
</dbReference>
<gene>
    <name evidence="1" type="ORF">CTOB1V02_LOCUS5314</name>
</gene>
<dbReference type="Pfam" id="PF00615">
    <property type="entry name" value="RGS"/>
    <property type="match status" value="1"/>
</dbReference>
<dbReference type="PROSITE" id="PS50132">
    <property type="entry name" value="RGS"/>
    <property type="match status" value="1"/>
</dbReference>
<dbReference type="AlphaFoldDB" id="A0A7R8W9E2"/>
<dbReference type="Gene3D" id="1.10.167.10">
    <property type="entry name" value="Regulator of G-protein Signalling 4, domain 2"/>
    <property type="match status" value="1"/>
</dbReference>
<name>A0A7R8W9E2_9CRUS</name>
<organism evidence="1">
    <name type="scientific">Cyprideis torosa</name>
    <dbReference type="NCBI Taxonomy" id="163714"/>
    <lineage>
        <taxon>Eukaryota</taxon>
        <taxon>Metazoa</taxon>
        <taxon>Ecdysozoa</taxon>
        <taxon>Arthropoda</taxon>
        <taxon>Crustacea</taxon>
        <taxon>Oligostraca</taxon>
        <taxon>Ostracoda</taxon>
        <taxon>Podocopa</taxon>
        <taxon>Podocopida</taxon>
        <taxon>Cytherocopina</taxon>
        <taxon>Cytheroidea</taxon>
        <taxon>Cytherideidae</taxon>
        <taxon>Cyprideis</taxon>
    </lineage>
</organism>
<dbReference type="InterPro" id="IPR036305">
    <property type="entry name" value="RGS_sf"/>
</dbReference>
<sequence>MRGIECKYFQPPPPPLGVLDRDIGLQKSLTSTIRSVSLATRPPTTEDEAPSSPPKTRALRLQLPRLSWSSKSNKQDEARKWGENFDELLHSSRGRTLFHQFLRSEYGEESLDFWESVEEFRRLKSSRLSARARELYEEYITVRAPRELNLDKDIRSRIEEGLEHVTPDLFDAAQTRVKWLMEREPYTRFIYSPFYMEVVPTTDKRMKRKRASH</sequence>
<accession>A0A7R8W9E2</accession>
<dbReference type="OrthoDB" id="10266999at2759"/>
<dbReference type="EMBL" id="OB661126">
    <property type="protein sequence ID" value="CAD7227407.1"/>
    <property type="molecule type" value="Genomic_DNA"/>
</dbReference>
<proteinExistence type="predicted"/>
<dbReference type="InterPro" id="IPR016137">
    <property type="entry name" value="RGS"/>
</dbReference>
<reference evidence="1" key="1">
    <citation type="submission" date="2020-11" db="EMBL/GenBank/DDBJ databases">
        <authorList>
            <person name="Tran Van P."/>
        </authorList>
    </citation>
    <scope>NUCLEOTIDE SEQUENCE</scope>
</reference>
<dbReference type="PANTHER" id="PTHR10845">
    <property type="entry name" value="REGULATOR OF G PROTEIN SIGNALING"/>
    <property type="match status" value="1"/>
</dbReference>
<dbReference type="PANTHER" id="PTHR10845:SF259">
    <property type="entry name" value="RGS DOMAIN-CONTAINING PROTEIN-RELATED"/>
    <property type="match status" value="1"/>
</dbReference>
<protein>
    <submittedName>
        <fullName evidence="1">Uncharacterized protein</fullName>
    </submittedName>
</protein>
<dbReference type="SUPFAM" id="SSF48097">
    <property type="entry name" value="Regulator of G-protein signaling, RGS"/>
    <property type="match status" value="1"/>
</dbReference>